<dbReference type="GO" id="GO:0005385">
    <property type="term" value="F:zinc ion transmembrane transporter activity"/>
    <property type="evidence" value="ECO:0007669"/>
    <property type="project" value="TreeGrafter"/>
</dbReference>
<dbReference type="OrthoDB" id="2374151at2"/>
<feature type="transmembrane region" description="Helical" evidence="5">
    <location>
        <begin position="39"/>
        <end position="60"/>
    </location>
</feature>
<dbReference type="PANTHER" id="PTHR11040">
    <property type="entry name" value="ZINC/IRON TRANSPORTER"/>
    <property type="match status" value="1"/>
</dbReference>
<dbReference type="PANTHER" id="PTHR11040:SF44">
    <property type="entry name" value="PROTEIN ZNTC-RELATED"/>
    <property type="match status" value="1"/>
</dbReference>
<evidence type="ECO:0000256" key="2">
    <source>
        <dbReference type="ARBA" id="ARBA00022692"/>
    </source>
</evidence>
<dbReference type="Proteomes" id="UP000271031">
    <property type="component" value="Unassembled WGS sequence"/>
</dbReference>
<evidence type="ECO:0000256" key="3">
    <source>
        <dbReference type="ARBA" id="ARBA00022989"/>
    </source>
</evidence>
<evidence type="ECO:0000313" key="7">
    <source>
        <dbReference type="Proteomes" id="UP000271031"/>
    </source>
</evidence>
<feature type="transmembrane region" description="Helical" evidence="5">
    <location>
        <begin position="152"/>
        <end position="173"/>
    </location>
</feature>
<dbReference type="RefSeq" id="WP_122918381.1">
    <property type="nucleotide sequence ID" value="NZ_RHHQ01000010.1"/>
</dbReference>
<evidence type="ECO:0000256" key="4">
    <source>
        <dbReference type="ARBA" id="ARBA00023136"/>
    </source>
</evidence>
<keyword evidence="2 5" id="KW-0812">Transmembrane</keyword>
<feature type="transmembrane region" description="Helical" evidence="5">
    <location>
        <begin position="66"/>
        <end position="83"/>
    </location>
</feature>
<evidence type="ECO:0000313" key="6">
    <source>
        <dbReference type="EMBL" id="RNB87776.1"/>
    </source>
</evidence>
<feature type="transmembrane region" description="Helical" evidence="5">
    <location>
        <begin position="6"/>
        <end position="27"/>
    </location>
</feature>
<keyword evidence="3 5" id="KW-1133">Transmembrane helix</keyword>
<accession>A0A3M8DIC7</accession>
<dbReference type="AlphaFoldDB" id="A0A3M8DIC7"/>
<comment type="subcellular location">
    <subcellularLocation>
        <location evidence="1">Membrane</location>
        <topology evidence="1">Multi-pass membrane protein</topology>
    </subcellularLocation>
</comment>
<dbReference type="EMBL" id="RHHQ01000010">
    <property type="protein sequence ID" value="RNB87776.1"/>
    <property type="molecule type" value="Genomic_DNA"/>
</dbReference>
<feature type="transmembrane region" description="Helical" evidence="5">
    <location>
        <begin position="121"/>
        <end position="145"/>
    </location>
</feature>
<reference evidence="6 7" key="1">
    <citation type="submission" date="2018-10" db="EMBL/GenBank/DDBJ databases">
        <title>Phylogenomics of Brevibacillus.</title>
        <authorList>
            <person name="Dunlap C."/>
        </authorList>
    </citation>
    <scope>NUCLEOTIDE SEQUENCE [LARGE SCALE GENOMIC DNA]</scope>
    <source>
        <strain evidence="6 7">JCM 15716</strain>
    </source>
</reference>
<keyword evidence="4 5" id="KW-0472">Membrane</keyword>
<feature type="transmembrane region" description="Helical" evidence="5">
    <location>
        <begin position="215"/>
        <end position="236"/>
    </location>
</feature>
<dbReference type="GO" id="GO:0016020">
    <property type="term" value="C:membrane"/>
    <property type="evidence" value="ECO:0007669"/>
    <property type="project" value="UniProtKB-SubCell"/>
</dbReference>
<feature type="transmembrane region" description="Helical" evidence="5">
    <location>
        <begin position="95"/>
        <end position="115"/>
    </location>
</feature>
<dbReference type="InterPro" id="IPR003689">
    <property type="entry name" value="ZIP"/>
</dbReference>
<feature type="transmembrane region" description="Helical" evidence="5">
    <location>
        <begin position="185"/>
        <end position="203"/>
    </location>
</feature>
<protein>
    <submittedName>
        <fullName evidence="6">Divalent heavy-metal cations transporter</fullName>
    </submittedName>
</protein>
<evidence type="ECO:0000256" key="1">
    <source>
        <dbReference type="ARBA" id="ARBA00004141"/>
    </source>
</evidence>
<sequence>MDGIITSFPLLMAASFASMIGGLLIFFRKHWSEDSLMSMISIGAGLLLSITLFHMLPQVAGNTQQSLMPFVVIGYLFLFAIDLAGHGRGKADGAVIGFVIHAFSEGVSLAAAFQVSPQLGMSILVALLFHKIPEGITMASLLLAVTQRKQTAFLGSVLLGVATLAGALLAAVTERFIMTANITNPLLALSAGVFLYVSTSHLIPHIRQAKNMRAGFYFFGAVLLYMLLSTVLGPAVHHHHV</sequence>
<comment type="caution">
    <text evidence="6">The sequence shown here is derived from an EMBL/GenBank/DDBJ whole genome shotgun (WGS) entry which is preliminary data.</text>
</comment>
<evidence type="ECO:0000256" key="5">
    <source>
        <dbReference type="SAM" id="Phobius"/>
    </source>
</evidence>
<keyword evidence="7" id="KW-1185">Reference proteome</keyword>
<dbReference type="Pfam" id="PF02535">
    <property type="entry name" value="Zip"/>
    <property type="match status" value="1"/>
</dbReference>
<name>A0A3M8DIC7_9BACL</name>
<organism evidence="6 7">
    <name type="scientific">Brevibacillus fluminis</name>
    <dbReference type="NCBI Taxonomy" id="511487"/>
    <lineage>
        <taxon>Bacteria</taxon>
        <taxon>Bacillati</taxon>
        <taxon>Bacillota</taxon>
        <taxon>Bacilli</taxon>
        <taxon>Bacillales</taxon>
        <taxon>Paenibacillaceae</taxon>
        <taxon>Brevibacillus</taxon>
    </lineage>
</organism>
<gene>
    <name evidence="6" type="ORF">EDM56_13155</name>
</gene>
<proteinExistence type="predicted"/>